<dbReference type="AlphaFoldDB" id="A0A7C5L9D5"/>
<dbReference type="Proteomes" id="UP000885792">
    <property type="component" value="Unassembled WGS sequence"/>
</dbReference>
<accession>A0A7C5L9D5</accession>
<dbReference type="EMBL" id="DRNB01000162">
    <property type="protein sequence ID" value="HHJ64143.1"/>
    <property type="molecule type" value="Genomic_DNA"/>
</dbReference>
<proteinExistence type="predicted"/>
<dbReference type="InterPro" id="IPR043519">
    <property type="entry name" value="NT_sf"/>
</dbReference>
<gene>
    <name evidence="1" type="ORF">ENJ61_04470</name>
</gene>
<evidence type="ECO:0000313" key="1">
    <source>
        <dbReference type="EMBL" id="HHJ64143.1"/>
    </source>
</evidence>
<dbReference type="SUPFAM" id="SSF81301">
    <property type="entry name" value="Nucleotidyltransferase"/>
    <property type="match status" value="1"/>
</dbReference>
<protein>
    <submittedName>
        <fullName evidence="1">Nucleotidyltransferase domain-containing protein</fullName>
    </submittedName>
</protein>
<reference evidence="1" key="1">
    <citation type="journal article" date="2020" name="mSystems">
        <title>Genome- and Community-Level Interaction Insights into Carbon Utilization and Element Cycling Functions of Hydrothermarchaeota in Hydrothermal Sediment.</title>
        <authorList>
            <person name="Zhou Z."/>
            <person name="Liu Y."/>
            <person name="Xu W."/>
            <person name="Pan J."/>
            <person name="Luo Z.H."/>
            <person name="Li M."/>
        </authorList>
    </citation>
    <scope>NUCLEOTIDE SEQUENCE [LARGE SCALE GENOMIC DNA]</scope>
    <source>
        <strain evidence="1">HyVt-501</strain>
    </source>
</reference>
<sequence length="78" mass="8929">MSSRKVVRLSDWEVKAIKDIAEEVFGEGTRVFLFGSRTDPTKRGGDIDLYIIPANRENLFDDPERLIEREAMETGVEL</sequence>
<comment type="caution">
    <text evidence="1">The sequence shown here is derived from an EMBL/GenBank/DDBJ whole genome shotgun (WGS) entry which is preliminary data.</text>
</comment>
<name>A0A7C5L9D5_AQUAO</name>
<dbReference type="Gene3D" id="3.30.460.10">
    <property type="entry name" value="Beta Polymerase, domain 2"/>
    <property type="match status" value="1"/>
</dbReference>
<organism evidence="1">
    <name type="scientific">Aquifex aeolicus</name>
    <dbReference type="NCBI Taxonomy" id="63363"/>
    <lineage>
        <taxon>Bacteria</taxon>
        <taxon>Pseudomonadati</taxon>
        <taxon>Aquificota</taxon>
        <taxon>Aquificia</taxon>
        <taxon>Aquificales</taxon>
        <taxon>Aquificaceae</taxon>
        <taxon>Aquifex</taxon>
    </lineage>
</organism>